<keyword evidence="2" id="KW-0472">Membrane</keyword>
<dbReference type="Proteomes" id="UP000550660">
    <property type="component" value="Unassembled WGS sequence"/>
</dbReference>
<dbReference type="Pfam" id="PF12877">
    <property type="entry name" value="KIAA1549"/>
    <property type="match status" value="1"/>
</dbReference>
<feature type="non-terminal residue" evidence="3">
    <location>
        <position position="1"/>
    </location>
</feature>
<name>A0A7L0EEL2_TROML</name>
<dbReference type="PANTHER" id="PTHR21590">
    <property type="entry name" value="SEA DOMAIN-CONTAINING PROTEIN"/>
    <property type="match status" value="1"/>
</dbReference>
<gene>
    <name evidence="3" type="ORF">TROMEL_R11419</name>
</gene>
<keyword evidence="2" id="KW-0812">Transmembrane</keyword>
<feature type="compositionally biased region" description="Polar residues" evidence="1">
    <location>
        <begin position="807"/>
        <end position="821"/>
    </location>
</feature>
<dbReference type="PANTHER" id="PTHR21590:SF4">
    <property type="entry name" value="UPF0606 PROTEIN KIAA1549"/>
    <property type="match status" value="1"/>
</dbReference>
<feature type="compositionally biased region" description="Basic and acidic residues" evidence="1">
    <location>
        <begin position="1418"/>
        <end position="1431"/>
    </location>
</feature>
<evidence type="ECO:0000256" key="1">
    <source>
        <dbReference type="SAM" id="MobiDB-lite"/>
    </source>
</evidence>
<keyword evidence="2" id="KW-1133">Transmembrane helix</keyword>
<evidence type="ECO:0000256" key="2">
    <source>
        <dbReference type="SAM" id="Phobius"/>
    </source>
</evidence>
<organism evidence="3 4">
    <name type="scientific">Trogon melanurus</name>
    <name type="common">Black-tailed trogon</name>
    <dbReference type="NCBI Taxonomy" id="56311"/>
    <lineage>
        <taxon>Eukaryota</taxon>
        <taxon>Metazoa</taxon>
        <taxon>Chordata</taxon>
        <taxon>Craniata</taxon>
        <taxon>Vertebrata</taxon>
        <taxon>Euteleostomi</taxon>
        <taxon>Archelosauria</taxon>
        <taxon>Archosauria</taxon>
        <taxon>Dinosauria</taxon>
        <taxon>Saurischia</taxon>
        <taxon>Theropoda</taxon>
        <taxon>Coelurosauria</taxon>
        <taxon>Aves</taxon>
        <taxon>Neognathae</taxon>
        <taxon>Neoaves</taxon>
        <taxon>Telluraves</taxon>
        <taxon>Coraciimorphae</taxon>
        <taxon>Trogoniformes</taxon>
        <taxon>Trogonidae</taxon>
        <taxon>Trogon</taxon>
    </lineage>
</organism>
<feature type="non-terminal residue" evidence="3">
    <location>
        <position position="1871"/>
    </location>
</feature>
<feature type="compositionally biased region" description="Low complexity" evidence="1">
    <location>
        <begin position="1339"/>
        <end position="1350"/>
    </location>
</feature>
<dbReference type="EMBL" id="VXAG01000747">
    <property type="protein sequence ID" value="NXJ81261.1"/>
    <property type="molecule type" value="Genomic_DNA"/>
</dbReference>
<feature type="region of interest" description="Disordered" evidence="1">
    <location>
        <begin position="807"/>
        <end position="842"/>
    </location>
</feature>
<keyword evidence="4" id="KW-1185">Reference proteome</keyword>
<feature type="region of interest" description="Disordered" evidence="1">
    <location>
        <begin position="1319"/>
        <end position="1432"/>
    </location>
</feature>
<dbReference type="OrthoDB" id="10064192at2759"/>
<evidence type="ECO:0000313" key="3">
    <source>
        <dbReference type="EMBL" id="NXJ81261.1"/>
    </source>
</evidence>
<feature type="compositionally biased region" description="Polar residues" evidence="1">
    <location>
        <begin position="1363"/>
        <end position="1375"/>
    </location>
</feature>
<reference evidence="3 4" key="1">
    <citation type="submission" date="2019-09" db="EMBL/GenBank/DDBJ databases">
        <title>Bird 10,000 Genomes (B10K) Project - Family phase.</title>
        <authorList>
            <person name="Zhang G."/>
        </authorList>
    </citation>
    <scope>NUCLEOTIDE SEQUENCE [LARGE SCALE GENOMIC DNA]</scope>
    <source>
        <strain evidence="3">B10K-DU-007-40</strain>
        <tissue evidence="3">Mixed tissue sample</tissue>
    </source>
</reference>
<comment type="caution">
    <text evidence="3">The sequence shown here is derived from an EMBL/GenBank/DDBJ whole genome shotgun (WGS) entry which is preliminary data.</text>
</comment>
<accession>A0A7L0EEL2</accession>
<protein>
    <submittedName>
        <fullName evidence="3">K1549 protein</fullName>
    </submittedName>
</protein>
<feature type="compositionally biased region" description="Polar residues" evidence="1">
    <location>
        <begin position="1402"/>
        <end position="1415"/>
    </location>
</feature>
<sequence length="1871" mass="202798">RSLEQQNFSFFSMDSKVHQSISGSRTQMALPKSTLELQESNFLQTVLSSVTTPFDVTLFNQEEMVRVSEGRSTSLVHVSITSNEAFLSDDEFISSFPKAQWTPPLKSFAVLTDHHSVNTVEPSREVLETVLLTPSLSLLFSPYDISKTAQQKTPLSAVPERGNTLTELKPFVPDSETLAASRDLLLYSPNTAIYFTSIPSEAGVAVRENINASLTALPFGDASEGSPRYLKLLGETSPVTLDATAQRAHPYGDVYADVSSKAAETLSLRTYPSPGIPWATSAPSATAEPALFPLSLPPASFPLHSAAISTDSDTVLNASLFTHKFSSTTPNLPADSEIPSQLELVSELTSPVPFTRSYGSCLYCDSVSLLPEAGFSPEHDAGSGDYVETLSIKASEVQGITPFTTIITDGYELEEPTPEIFDTSFPSRPVVSFSSRFAEMPDSSMFLLSTTDTVLNNSTPITSSSYLPLPRGTSLKISSQISLPILETVSLTLSTRVELPDASTVLFDSTFILSEPVTSFAVARTTFLESPQVMPSESVFLLDKTYAREEPPLNISEFTSSLLSTAFLIEPSYSSLPSAVLNSYSVRQSGLSTFLPQTLLTGTSVLSEDISSWDLATTVSFATDAEVSQFPLGQTSYFFSDASSFPGAYLPEITPSSVFDSESSLFLEAPSVLPAGSEVAFTSAVTGATSQLEPSLSTSRSVVPTLVLPASDTHSVTSSVLLNETNLISLFTTFPATPVLNVSSSLFSTALDSDEDIGATVNPTLLFVSRSEGGAHTALPPADPDNLTSGADTSSVMPFPTASLSATPSFAPTQFPSTSVPPTGFEVPAGGSGTSGTDASAAPTTVSRTTATGSHGTTAAGGLGTFFSTPLVTTSPSESVVVTSAVTTTRQPYVCDITAPDAYLVSAVLARRALLQNVSESIKEVLRVQFRRSVELEVYKITPKFTFLVTSGPFVYTAVAVINVLVNSSLLRGEAPMILSLHPSFTVPDNRFQVQTVLQFVPRNVDVGFCNFSRRIEKGLTTAFREVSRHQELRNFTVQILNITLSRPGMAFRQGPVSIVFAVRDKYGFLNGSEVSEQLRNLSVVEFSFYLGFPVQQIAEPFHYPKLNVSQLMKSSWVRTVLLGVVDQRIQEEVFQAEMERKLAHLLNEALVRGRIWRRASFAGSNIVQIVNVSRLVGVDNPVELIYFVEDQDGERLSALKCSDLMNRVDIQRAAIILGYRIEGTVAQPVEKLKESSSESQNSNLWIIVGVAVPVAVVLLIVIILYWKLCRTDKLEFQPDTMSNIQQRQKLQAPSVKGFDFAKQHLGQHNKDDVLIIHEPAPLPGPIKDTTPSENGDVPSPKSKTSSKPSKTARQRGRVSPSDADSTASEQSSGRETGEETARPSTVANEGKPRRAVKKGPPQTSSGNEQHSSASIFEHVDRMSRSSDASRRVPSKIQLIAMQPMAAPPVQNSVLSDRVAETNKINKEIQTALRHKSEIEHHRNKIRLRAKRKGHYEFPVVDDVVVVDSKEQHRIYRKAQMQIDKILDPGGSVPTVFIEPRKSSRAKRSPKQRRRHQINGSPIDAEKDRLITTDSDGTYKRPPGVNNSAYISDPDLPPEPQTSSSADLGKFPGLPSHPVSQYVPPQPSIEEARQTMHSLLDDAFALVAPSSQAANSTAITPPGVSAGQPRYVEFGMTPPTAPGLLPRQNFGPGFLQPAELMHPDQQPPEVQYSSRGMYSEEMPSVARPRPVGSTAGSQIQHLTQVGIASRIGGQQVEIPSGRAGHGQPGGPGWPQYRGEDEYARRDAMHTHGHQEYSSSPVFQMPRTSARQPSAPPAQLQHNSLQGQGLCYTTSSTEDLQPGHSSASLIKAIREELLRLSQKQTTVQNFHS</sequence>
<feature type="compositionally biased region" description="Basic residues" evidence="1">
    <location>
        <begin position="1543"/>
        <end position="1557"/>
    </location>
</feature>
<dbReference type="InterPro" id="IPR024606">
    <property type="entry name" value="KIAA1549"/>
</dbReference>
<evidence type="ECO:0000313" key="4">
    <source>
        <dbReference type="Proteomes" id="UP000550660"/>
    </source>
</evidence>
<feature type="region of interest" description="Disordered" evidence="1">
    <location>
        <begin position="1529"/>
        <end position="1625"/>
    </location>
</feature>
<feature type="transmembrane region" description="Helical" evidence="2">
    <location>
        <begin position="1245"/>
        <end position="1267"/>
    </location>
</feature>
<proteinExistence type="predicted"/>